<protein>
    <submittedName>
        <fullName evidence="3">DUF3857 domain-containing protein</fullName>
    </submittedName>
</protein>
<dbReference type="Gene3D" id="2.60.40.3140">
    <property type="match status" value="1"/>
</dbReference>
<evidence type="ECO:0000259" key="2">
    <source>
        <dbReference type="Pfam" id="PF12969"/>
    </source>
</evidence>
<accession>A0ABX2E5P2</accession>
<dbReference type="Proteomes" id="UP000805085">
    <property type="component" value="Unassembled WGS sequence"/>
</dbReference>
<dbReference type="Pfam" id="PF12969">
    <property type="entry name" value="DUF3857"/>
    <property type="match status" value="1"/>
</dbReference>
<organism evidence="3 4">
    <name type="scientific">Winogradskyella litoriviva</name>
    <dbReference type="NCBI Taxonomy" id="1220182"/>
    <lineage>
        <taxon>Bacteria</taxon>
        <taxon>Pseudomonadati</taxon>
        <taxon>Bacteroidota</taxon>
        <taxon>Flavobacteriia</taxon>
        <taxon>Flavobacteriales</taxon>
        <taxon>Flavobacteriaceae</taxon>
        <taxon>Winogradskyella</taxon>
    </lineage>
</organism>
<evidence type="ECO:0000313" key="3">
    <source>
        <dbReference type="EMBL" id="NRD23423.1"/>
    </source>
</evidence>
<feature type="domain" description="DUF3857" evidence="2">
    <location>
        <begin position="66"/>
        <end position="194"/>
    </location>
</feature>
<comment type="caution">
    <text evidence="3">The sequence shown here is derived from an EMBL/GenBank/DDBJ whole genome shotgun (WGS) entry which is preliminary data.</text>
</comment>
<evidence type="ECO:0000256" key="1">
    <source>
        <dbReference type="SAM" id="SignalP"/>
    </source>
</evidence>
<reference evidence="3 4" key="1">
    <citation type="journal article" date="2015" name="Int. J. Syst. Evol. Microbiol.">
        <title>Winogradskyella litoriviva sp. nov., isolated from coastal seawater.</title>
        <authorList>
            <person name="Nedashkovskaya O.I."/>
            <person name="Kukhlevskiy A.D."/>
            <person name="Zhukova N.V."/>
            <person name="Kim S.J."/>
            <person name="Rhee S.K."/>
            <person name="Mikhailov V.V."/>
        </authorList>
    </citation>
    <scope>NUCLEOTIDE SEQUENCE [LARGE SCALE GENOMIC DNA]</scope>
    <source>
        <strain evidence="3 4">KMM6491</strain>
    </source>
</reference>
<dbReference type="EMBL" id="JABRWQ010000004">
    <property type="protein sequence ID" value="NRD23423.1"/>
    <property type="molecule type" value="Genomic_DNA"/>
</dbReference>
<evidence type="ECO:0000313" key="4">
    <source>
        <dbReference type="Proteomes" id="UP000805085"/>
    </source>
</evidence>
<keyword evidence="4" id="KW-1185">Reference proteome</keyword>
<name>A0ABX2E5P2_9FLAO</name>
<dbReference type="RefSeq" id="WP_173301069.1">
    <property type="nucleotide sequence ID" value="NZ_JABRWQ010000004.1"/>
</dbReference>
<proteinExistence type="predicted"/>
<gene>
    <name evidence="3" type="ORF">HNV10_09235</name>
</gene>
<keyword evidence="1" id="KW-0732">Signal</keyword>
<dbReference type="Gene3D" id="2.60.120.1130">
    <property type="match status" value="1"/>
</dbReference>
<dbReference type="InterPro" id="IPR024618">
    <property type="entry name" value="DUF3857"/>
</dbReference>
<feature type="signal peptide" evidence="1">
    <location>
        <begin position="1"/>
        <end position="20"/>
    </location>
</feature>
<feature type="chain" id="PRO_5046836446" evidence="1">
    <location>
        <begin position="21"/>
        <end position="648"/>
    </location>
</feature>
<dbReference type="Gene3D" id="3.10.620.30">
    <property type="match status" value="1"/>
</dbReference>
<sequence>MKYRLLIVSLFASYLCFSQSYVSNMAVIKSELEQTSYSKDSTANALVIYDYGNSFIDKETFWLKVQIKQKVKILKSSGFDRGEIEVTLYKGKSSKERIDNIKGATYNLENGKVVKTELSLNAIFKEENEYSTTVKFVLPNIKVGSIITYSYEKQSRFMNKFQPWYFQGPDPVLYSEYNTSIPGNYDYHVKLVGGIPLEINDAKIERNCLEVGRGGTADCTVSKYVMKNIPAYKPEGFTTTALNYTARIEYELSVYQGFDGTVDKITKTWKDVDQELKADKDFGKQISKKSLIKGVLPEQISSINNKLEKANAIYQFVLTNYNWNGKIERHDVSVKNLIKEKVGSVFEINLLLENLLTNEGFTVYPILVSTRDNALATKIFPVLSEFNYVILKTTIDEKDYYLDATDKYLAFGELPFRTLNQYGRLIDFKDGSYWEDIIIEPFSLRTHRVKLDSFIEDEFTGTIQSKYSGYHSHQQKREYNENPTSYLENKINEFTDIAIENHKVEDFDISKSSFIEEADVTLEPEFIGNKIYLNPFLIKFFEENPFKLQERSYPIDFGYKDIYNYSIQIKIDDDLTVLEIPEPINYILPNKSGSLLFNSELNDESLILYFKVQFNLPIYAPEYYPYLKKFMDKVVEIQNNAVIVLEKQ</sequence>